<dbReference type="KEGG" id="sbh:SBI_09898"/>
<evidence type="ECO:0000313" key="3">
    <source>
        <dbReference type="Proteomes" id="UP000000377"/>
    </source>
</evidence>
<dbReference type="HOGENOM" id="CLU_3189357_0_0_11"/>
<name>D7CDH4_STRBB</name>
<sequence length="46" mass="4876">MALVTSDGPAAESEAVRMVREAEARRSRWASEIGSRGEQEKSGAVG</sequence>
<feature type="compositionally biased region" description="Basic and acidic residues" evidence="1">
    <location>
        <begin position="14"/>
        <end position="26"/>
    </location>
</feature>
<dbReference type="EMBL" id="CP002047">
    <property type="protein sequence ID" value="ADI13016.1"/>
    <property type="molecule type" value="Genomic_DNA"/>
</dbReference>
<evidence type="ECO:0000313" key="2">
    <source>
        <dbReference type="EMBL" id="ADI13016.1"/>
    </source>
</evidence>
<keyword evidence="3" id="KW-1185">Reference proteome</keyword>
<accession>D7CDH4</accession>
<feature type="compositionally biased region" description="Basic and acidic residues" evidence="1">
    <location>
        <begin position="35"/>
        <end position="46"/>
    </location>
</feature>
<proteinExistence type="predicted"/>
<protein>
    <submittedName>
        <fullName evidence="2">Uncharacterized protein</fullName>
    </submittedName>
</protein>
<dbReference type="Proteomes" id="UP000000377">
    <property type="component" value="Chromosome"/>
</dbReference>
<feature type="region of interest" description="Disordered" evidence="1">
    <location>
        <begin position="1"/>
        <end position="46"/>
    </location>
</feature>
<organism evidence="2 3">
    <name type="scientific">Streptomyces bingchenggensis (strain BCW-1)</name>
    <dbReference type="NCBI Taxonomy" id="749414"/>
    <lineage>
        <taxon>Bacteria</taxon>
        <taxon>Bacillati</taxon>
        <taxon>Actinomycetota</taxon>
        <taxon>Actinomycetes</taxon>
        <taxon>Kitasatosporales</taxon>
        <taxon>Streptomycetaceae</taxon>
        <taxon>Streptomyces</taxon>
    </lineage>
</organism>
<dbReference type="PATRIC" id="fig|749414.3.peg.10192"/>
<reference evidence="2 3" key="1">
    <citation type="journal article" date="2010" name="J. Bacteriol.">
        <title>Genome sequence of the milbemycin-producing bacterium Streptomyces bingchenggensis.</title>
        <authorList>
            <person name="Wang X.J."/>
            <person name="Yan Y.J."/>
            <person name="Zhang B."/>
            <person name="An J."/>
            <person name="Wang J.J."/>
            <person name="Tian J."/>
            <person name="Jiang L."/>
            <person name="Chen Y.H."/>
            <person name="Huang S.X."/>
            <person name="Yin M."/>
            <person name="Zhang J."/>
            <person name="Gao A.L."/>
            <person name="Liu C.X."/>
            <person name="Zhu Z.X."/>
            <person name="Xiang W.S."/>
        </authorList>
    </citation>
    <scope>NUCLEOTIDE SEQUENCE [LARGE SCALE GENOMIC DNA]</scope>
    <source>
        <strain evidence="2 3">BCW-1</strain>
    </source>
</reference>
<evidence type="ECO:0000256" key="1">
    <source>
        <dbReference type="SAM" id="MobiDB-lite"/>
    </source>
</evidence>
<gene>
    <name evidence="2" type="ordered locus">SBI_09898</name>
</gene>
<dbReference type="AlphaFoldDB" id="D7CDH4"/>